<organism evidence="3 4">
    <name type="scientific">Sebaldella termitidis (strain ATCC 33386 / NCTC 11300)</name>
    <dbReference type="NCBI Taxonomy" id="526218"/>
    <lineage>
        <taxon>Bacteria</taxon>
        <taxon>Fusobacteriati</taxon>
        <taxon>Fusobacteriota</taxon>
        <taxon>Fusobacteriia</taxon>
        <taxon>Fusobacteriales</taxon>
        <taxon>Leptotrichiaceae</taxon>
        <taxon>Sebaldella</taxon>
    </lineage>
</organism>
<dbReference type="PROSITE" id="PS51194">
    <property type="entry name" value="HELICASE_CTER"/>
    <property type="match status" value="1"/>
</dbReference>
<dbReference type="InterPro" id="IPR025202">
    <property type="entry name" value="PLD-like_dom"/>
</dbReference>
<dbReference type="GO" id="GO:0005829">
    <property type="term" value="C:cytosol"/>
    <property type="evidence" value="ECO:0007669"/>
    <property type="project" value="TreeGrafter"/>
</dbReference>
<sequence>MSVLAKKGEKTGITVPYDQYSSMLKYEILAFFSQVLDEKISLNDYDNAVNMTESVLNTKFELPLQFNRSNCNNSNFLIVNQKTKFKNFFTYLKEELNSCDSFCFIVSFIKFSGIQLLINTLDELKNRGIKGKIVTSVYLNITDPKALRKLAEYDNLEIKIYNNTRESFHTKAYLFHRKEYSSCIIGSSNLSQSALYSGEEWNVRLVKDNYLEIFDQSYEQFEKIWDSNEAIELNSKFIDMYENFRNKSGNIETFDFKKEETEKEIFMPNKMQSELLEKLKLTREFGNKKGLIVAATGTGKTYLAAMDILKMNPKSFLFIAHREELINNAFNVFSKILPYDKNEYGFLTGSEKNYNKRFMFSTIQSLYKNTEYFSKDAFDYIIIDEFHHSKASTYEAVINYFNPFFMLGLTATPERMDGKDILELCDYNLIGEMGLREALEYDLLSPFHYFGVIDDTVDYEQIPFSNGKYDDKILGEKLSIPKRVDFIHNKIEKIGFDGDRVKSIAFCANIKHAEFMKEQFRLKGYTTESITAKDSQLKRKEVINAFQTGEIEILCVVDIFNEGIDIPDVNLLLFLRPTMSSTIFIQQLGRGLRKVKNKDFVTILDFIGNHKKDYIITQAFSENTLNEKDRLLNEVRNQFSDIPGASYIELDRICQDRIISKIENYNSLSRDNIVSEYLDFKNEIGREIDIIDFKDNTELFLRLKNKFGSFVKTQKLIEKLDYYFSDEEEKIFEILEKNLSINYPYETLIIWLLHSLDRVSVSDVIEKFESVFFVKINERIQYNLIIRAMKELSENDLFIFNPETNIISLKNIDFTAFYKKRLIGLIELFILKFKKEIDINEFNNNILVKYKEYSRVELQILLDSNAQKGSWRAGYSVSREHVCLFITLNKSLVQKEELKYDNYFHRQDIVQWISQSKTRHDSKIGQMYVKHKEMNMKVHIFIRKEPVLENGTAAPFTYLGESEYFSSHGDKPMYMLWKLHYPVPNELFIDFTV</sequence>
<dbReference type="Pfam" id="PF26350">
    <property type="entry name" value="DUF8090"/>
    <property type="match status" value="1"/>
</dbReference>
<keyword evidence="4" id="KW-1185">Reference proteome</keyword>
<dbReference type="AlphaFoldDB" id="D1AKE3"/>
<evidence type="ECO:0000313" key="4">
    <source>
        <dbReference type="Proteomes" id="UP000000845"/>
    </source>
</evidence>
<dbReference type="InterPro" id="IPR058403">
    <property type="entry name" value="DUF8090"/>
</dbReference>
<evidence type="ECO:0000259" key="1">
    <source>
        <dbReference type="PROSITE" id="PS51192"/>
    </source>
</evidence>
<dbReference type="Pfam" id="PF04851">
    <property type="entry name" value="ResIII"/>
    <property type="match status" value="1"/>
</dbReference>
<dbReference type="Gene3D" id="3.40.50.300">
    <property type="entry name" value="P-loop containing nucleotide triphosphate hydrolases"/>
    <property type="match status" value="2"/>
</dbReference>
<dbReference type="RefSeq" id="WP_012861653.1">
    <property type="nucleotide sequence ID" value="NC_013517.1"/>
</dbReference>
<dbReference type="InterPro" id="IPR006935">
    <property type="entry name" value="Helicase/UvrB_N"/>
</dbReference>
<evidence type="ECO:0000259" key="2">
    <source>
        <dbReference type="PROSITE" id="PS51194"/>
    </source>
</evidence>
<gene>
    <name evidence="3" type="ordered locus">Sterm_2205</name>
</gene>
<dbReference type="InterPro" id="IPR001650">
    <property type="entry name" value="Helicase_C-like"/>
</dbReference>
<evidence type="ECO:0000313" key="3">
    <source>
        <dbReference type="EMBL" id="ACZ09059.1"/>
    </source>
</evidence>
<dbReference type="CDD" id="cd18799">
    <property type="entry name" value="SF2_C_EcoAI-like"/>
    <property type="match status" value="1"/>
</dbReference>
<dbReference type="InterPro" id="IPR021835">
    <property type="entry name" value="DUF3427"/>
</dbReference>
<proteinExistence type="predicted"/>
<dbReference type="Proteomes" id="UP000000845">
    <property type="component" value="Chromosome"/>
</dbReference>
<dbReference type="EMBL" id="CP001739">
    <property type="protein sequence ID" value="ACZ09059.1"/>
    <property type="molecule type" value="Genomic_DNA"/>
</dbReference>
<dbReference type="InterPro" id="IPR014001">
    <property type="entry name" value="Helicase_ATP-bd"/>
</dbReference>
<dbReference type="PANTHER" id="PTHR47396">
    <property type="entry name" value="TYPE I RESTRICTION ENZYME ECOKI R PROTEIN"/>
    <property type="match status" value="1"/>
</dbReference>
<dbReference type="CDD" id="cd18032">
    <property type="entry name" value="DEXHc_RE_I_III_res"/>
    <property type="match status" value="1"/>
</dbReference>
<dbReference type="PANTHER" id="PTHR47396:SF1">
    <property type="entry name" value="ATP-DEPENDENT HELICASE IRC3-RELATED"/>
    <property type="match status" value="1"/>
</dbReference>
<name>D1AKE3_SEBTE</name>
<dbReference type="GO" id="GO:0016787">
    <property type="term" value="F:hydrolase activity"/>
    <property type="evidence" value="ECO:0007669"/>
    <property type="project" value="InterPro"/>
</dbReference>
<dbReference type="PROSITE" id="PS51192">
    <property type="entry name" value="HELICASE_ATP_BIND_1"/>
    <property type="match status" value="1"/>
</dbReference>
<dbReference type="Pfam" id="PF00271">
    <property type="entry name" value="Helicase_C"/>
    <property type="match status" value="1"/>
</dbReference>
<dbReference type="REBASE" id="80805">
    <property type="entry name" value="Ste33386ORF2205P"/>
</dbReference>
<dbReference type="InterPro" id="IPR050742">
    <property type="entry name" value="Helicase_Restrict-Modif_Enz"/>
</dbReference>
<reference evidence="4" key="1">
    <citation type="submission" date="2009-09" db="EMBL/GenBank/DDBJ databases">
        <title>The complete chromosome of Sebaldella termitidis ATCC 33386.</title>
        <authorList>
            <consortium name="US DOE Joint Genome Institute (JGI-PGF)"/>
            <person name="Lucas S."/>
            <person name="Copeland A."/>
            <person name="Lapidus A."/>
            <person name="Glavina del Rio T."/>
            <person name="Dalin E."/>
            <person name="Tice H."/>
            <person name="Bruce D."/>
            <person name="Goodwin L."/>
            <person name="Pitluck S."/>
            <person name="Kyrpides N."/>
            <person name="Mavromatis K."/>
            <person name="Ivanova N."/>
            <person name="Mikhailova N."/>
            <person name="Sims D."/>
            <person name="Meincke L."/>
            <person name="Brettin T."/>
            <person name="Detter J.C."/>
            <person name="Han C."/>
            <person name="Larimer F."/>
            <person name="Land M."/>
            <person name="Hauser L."/>
            <person name="Markowitz V."/>
            <person name="Cheng J.F."/>
            <person name="Hugenholtz P."/>
            <person name="Woyke T."/>
            <person name="Wu D."/>
            <person name="Eisen J.A."/>
        </authorList>
    </citation>
    <scope>NUCLEOTIDE SEQUENCE [LARGE SCALE GENOMIC DNA]</scope>
    <source>
        <strain evidence="4">ATCC 33386 / NCTC 11300</strain>
    </source>
</reference>
<dbReference type="KEGG" id="str:Sterm_2205"/>
<dbReference type="eggNOG" id="COG3886">
    <property type="taxonomic scope" value="Bacteria"/>
</dbReference>
<dbReference type="GO" id="GO:0005524">
    <property type="term" value="F:ATP binding"/>
    <property type="evidence" value="ECO:0007669"/>
    <property type="project" value="InterPro"/>
</dbReference>
<protein>
    <submittedName>
        <fullName evidence="3">Type III restriction protein res subunit</fullName>
    </submittedName>
</protein>
<dbReference type="Gene3D" id="3.30.870.10">
    <property type="entry name" value="Endonuclease Chain A"/>
    <property type="match status" value="1"/>
</dbReference>
<dbReference type="CDD" id="cd09180">
    <property type="entry name" value="PLDc_N_DEXD_b"/>
    <property type="match status" value="1"/>
</dbReference>
<feature type="domain" description="Helicase ATP-binding" evidence="1">
    <location>
        <begin position="281"/>
        <end position="431"/>
    </location>
</feature>
<dbReference type="SUPFAM" id="SSF56024">
    <property type="entry name" value="Phospholipase D/nuclease"/>
    <property type="match status" value="1"/>
</dbReference>
<dbReference type="STRING" id="526218.Sterm_2205"/>
<dbReference type="SMART" id="SM00487">
    <property type="entry name" value="DEXDc"/>
    <property type="match status" value="1"/>
</dbReference>
<dbReference type="SUPFAM" id="SSF52540">
    <property type="entry name" value="P-loop containing nucleoside triphosphate hydrolases"/>
    <property type="match status" value="1"/>
</dbReference>
<dbReference type="eggNOG" id="COG1061">
    <property type="taxonomic scope" value="Bacteria"/>
</dbReference>
<dbReference type="InterPro" id="IPR027417">
    <property type="entry name" value="P-loop_NTPase"/>
</dbReference>
<accession>D1AKE3</accession>
<dbReference type="SMART" id="SM00490">
    <property type="entry name" value="HELICc"/>
    <property type="match status" value="1"/>
</dbReference>
<dbReference type="Pfam" id="PF13091">
    <property type="entry name" value="PLDc_2"/>
    <property type="match status" value="1"/>
</dbReference>
<dbReference type="Pfam" id="PF11907">
    <property type="entry name" value="DUF3427"/>
    <property type="match status" value="1"/>
</dbReference>
<dbReference type="GO" id="GO:0003677">
    <property type="term" value="F:DNA binding"/>
    <property type="evidence" value="ECO:0007669"/>
    <property type="project" value="InterPro"/>
</dbReference>
<feature type="domain" description="Helicase C-terminal" evidence="2">
    <location>
        <begin position="490"/>
        <end position="636"/>
    </location>
</feature>
<dbReference type="HOGENOM" id="CLU_005588_1_1_0"/>
<reference evidence="3 4" key="2">
    <citation type="journal article" date="2010" name="Stand. Genomic Sci.">
        <title>Complete genome sequence of Sebaldella termitidis type strain (NCTC 11300).</title>
        <authorList>
            <person name="Harmon-Smith M."/>
            <person name="Celia L."/>
            <person name="Chertkov O."/>
            <person name="Lapidus A."/>
            <person name="Copeland A."/>
            <person name="Glavina Del Rio T."/>
            <person name="Nolan M."/>
            <person name="Lucas S."/>
            <person name="Tice H."/>
            <person name="Cheng J.F."/>
            <person name="Han C."/>
            <person name="Detter J.C."/>
            <person name="Bruce D."/>
            <person name="Goodwin L."/>
            <person name="Pitluck S."/>
            <person name="Pati A."/>
            <person name="Liolios K."/>
            <person name="Ivanova N."/>
            <person name="Mavromatis K."/>
            <person name="Mikhailova N."/>
            <person name="Chen A."/>
            <person name="Palaniappan K."/>
            <person name="Land M."/>
            <person name="Hauser L."/>
            <person name="Chang Y.J."/>
            <person name="Jeffries C.D."/>
            <person name="Brettin T."/>
            <person name="Goker M."/>
            <person name="Beck B."/>
            <person name="Bristow J."/>
            <person name="Eisen J.A."/>
            <person name="Markowitz V."/>
            <person name="Hugenholtz P."/>
            <person name="Kyrpides N.C."/>
            <person name="Klenk H.P."/>
            <person name="Chen F."/>
        </authorList>
    </citation>
    <scope>NUCLEOTIDE SEQUENCE [LARGE SCALE GENOMIC DNA]</scope>
    <source>
        <strain evidence="4">ATCC 33386 / NCTC 11300</strain>
    </source>
</reference>